<accession>A0AAN6MY69</accession>
<feature type="signal peptide" evidence="1">
    <location>
        <begin position="1"/>
        <end position="19"/>
    </location>
</feature>
<evidence type="ECO:0000256" key="1">
    <source>
        <dbReference type="SAM" id="SignalP"/>
    </source>
</evidence>
<protein>
    <submittedName>
        <fullName evidence="2">Uncharacterized protein</fullName>
    </submittedName>
</protein>
<reference evidence="3" key="1">
    <citation type="journal article" date="2023" name="Mol. Phylogenet. Evol.">
        <title>Genome-scale phylogeny and comparative genomics of the fungal order Sordariales.</title>
        <authorList>
            <person name="Hensen N."/>
            <person name="Bonometti L."/>
            <person name="Westerberg I."/>
            <person name="Brannstrom I.O."/>
            <person name="Guillou S."/>
            <person name="Cros-Aarteil S."/>
            <person name="Calhoun S."/>
            <person name="Haridas S."/>
            <person name="Kuo A."/>
            <person name="Mondo S."/>
            <person name="Pangilinan J."/>
            <person name="Riley R."/>
            <person name="LaButti K."/>
            <person name="Andreopoulos B."/>
            <person name="Lipzen A."/>
            <person name="Chen C."/>
            <person name="Yan M."/>
            <person name="Daum C."/>
            <person name="Ng V."/>
            <person name="Clum A."/>
            <person name="Steindorff A."/>
            <person name="Ohm R.A."/>
            <person name="Martin F."/>
            <person name="Silar P."/>
            <person name="Natvig D.O."/>
            <person name="Lalanne C."/>
            <person name="Gautier V."/>
            <person name="Ament-Velasquez S.L."/>
            <person name="Kruys A."/>
            <person name="Hutchinson M.I."/>
            <person name="Powell A.J."/>
            <person name="Barry K."/>
            <person name="Miller A.N."/>
            <person name="Grigoriev I.V."/>
            <person name="Debuchy R."/>
            <person name="Gladieux P."/>
            <person name="Hiltunen Thoren M."/>
            <person name="Johannesson H."/>
        </authorList>
    </citation>
    <scope>NUCLEOTIDE SEQUENCE [LARGE SCALE GENOMIC DNA]</scope>
    <source>
        <strain evidence="3">CBS 340.73</strain>
    </source>
</reference>
<dbReference type="SUPFAM" id="SSF50998">
    <property type="entry name" value="Quinoprotein alcohol dehydrogenase-like"/>
    <property type="match status" value="1"/>
</dbReference>
<keyword evidence="1" id="KW-0732">Signal</keyword>
<evidence type="ECO:0000313" key="2">
    <source>
        <dbReference type="EMBL" id="KAK3935250.1"/>
    </source>
</evidence>
<organism evidence="2 3">
    <name type="scientific">Diplogelasinospora grovesii</name>
    <dbReference type="NCBI Taxonomy" id="303347"/>
    <lineage>
        <taxon>Eukaryota</taxon>
        <taxon>Fungi</taxon>
        <taxon>Dikarya</taxon>
        <taxon>Ascomycota</taxon>
        <taxon>Pezizomycotina</taxon>
        <taxon>Sordariomycetes</taxon>
        <taxon>Sordariomycetidae</taxon>
        <taxon>Sordariales</taxon>
        <taxon>Diplogelasinosporaceae</taxon>
        <taxon>Diplogelasinospora</taxon>
    </lineage>
</organism>
<proteinExistence type="predicted"/>
<dbReference type="InterPro" id="IPR011047">
    <property type="entry name" value="Quinoprotein_ADH-like_sf"/>
</dbReference>
<gene>
    <name evidence="2" type="ORF">QBC46DRAFT_462189</name>
</gene>
<evidence type="ECO:0000313" key="3">
    <source>
        <dbReference type="Proteomes" id="UP001303473"/>
    </source>
</evidence>
<sequence length="195" mass="21418">MRSWVFAVLAVVLPALVSSVSTTDEYQDADPPQSGYLPNHNIDPTKLSTYVMSWQQTFNTNEMFYAKPLAYTPAGAPNEYVIFVSNQNIIRVVDGLTGKMITQRTLDPPFLSSDSMCGDIPNTIGITGTPVIDPNTDIMYFFSKGYKNGAANGGTINGQYKFYAVKLPSLQDVSGFPIIIDGHHANNDLTRYFVG</sequence>
<comment type="caution">
    <text evidence="2">The sequence shown here is derived from an EMBL/GenBank/DDBJ whole genome shotgun (WGS) entry which is preliminary data.</text>
</comment>
<feature type="non-terminal residue" evidence="2">
    <location>
        <position position="195"/>
    </location>
</feature>
<dbReference type="EMBL" id="MU853932">
    <property type="protein sequence ID" value="KAK3935250.1"/>
    <property type="molecule type" value="Genomic_DNA"/>
</dbReference>
<dbReference type="AlphaFoldDB" id="A0AAN6MY69"/>
<feature type="chain" id="PRO_5043000995" evidence="1">
    <location>
        <begin position="20"/>
        <end position="195"/>
    </location>
</feature>
<keyword evidence="3" id="KW-1185">Reference proteome</keyword>
<name>A0AAN6MY69_9PEZI</name>
<dbReference type="Proteomes" id="UP001303473">
    <property type="component" value="Unassembled WGS sequence"/>
</dbReference>